<feature type="transmembrane region" description="Helical" evidence="1">
    <location>
        <begin position="108"/>
        <end position="125"/>
    </location>
</feature>
<proteinExistence type="predicted"/>
<comment type="caution">
    <text evidence="2">The sequence shown here is derived from an EMBL/GenBank/DDBJ whole genome shotgun (WGS) entry which is preliminary data.</text>
</comment>
<evidence type="ECO:0000313" key="3">
    <source>
        <dbReference type="Proteomes" id="UP001148125"/>
    </source>
</evidence>
<organism evidence="2 3">
    <name type="scientific">Alkalihalobacterium chitinilyticum</name>
    <dbReference type="NCBI Taxonomy" id="2980103"/>
    <lineage>
        <taxon>Bacteria</taxon>
        <taxon>Bacillati</taxon>
        <taxon>Bacillota</taxon>
        <taxon>Bacilli</taxon>
        <taxon>Bacillales</taxon>
        <taxon>Bacillaceae</taxon>
        <taxon>Alkalihalobacterium</taxon>
    </lineage>
</organism>
<dbReference type="EMBL" id="JAOTPO010000008">
    <property type="protein sequence ID" value="MDE5414372.1"/>
    <property type="molecule type" value="Genomic_DNA"/>
</dbReference>
<reference evidence="2" key="1">
    <citation type="submission" date="2024-05" db="EMBL/GenBank/DDBJ databases">
        <title>Alkalihalobacillus sp. strain MEB203 novel alkaliphilic bacterium from Lonar Lake, India.</title>
        <authorList>
            <person name="Joshi A."/>
            <person name="Thite S."/>
            <person name="Mengade P."/>
        </authorList>
    </citation>
    <scope>NUCLEOTIDE SEQUENCE</scope>
    <source>
        <strain evidence="2">MEB 203</strain>
    </source>
</reference>
<keyword evidence="1" id="KW-0472">Membrane</keyword>
<gene>
    <name evidence="2" type="ORF">N7Z68_13405</name>
</gene>
<dbReference type="Proteomes" id="UP001148125">
    <property type="component" value="Unassembled WGS sequence"/>
</dbReference>
<accession>A0ABT5VHZ8</accession>
<feature type="transmembrane region" description="Helical" evidence="1">
    <location>
        <begin position="37"/>
        <end position="58"/>
    </location>
</feature>
<evidence type="ECO:0000313" key="2">
    <source>
        <dbReference type="EMBL" id="MDE5414372.1"/>
    </source>
</evidence>
<name>A0ABT5VHZ8_9BACI</name>
<feature type="transmembrane region" description="Helical" evidence="1">
    <location>
        <begin position="78"/>
        <end position="96"/>
    </location>
</feature>
<feature type="transmembrane region" description="Helical" evidence="1">
    <location>
        <begin position="137"/>
        <end position="158"/>
    </location>
</feature>
<evidence type="ECO:0000256" key="1">
    <source>
        <dbReference type="SAM" id="Phobius"/>
    </source>
</evidence>
<keyword evidence="1" id="KW-0812">Transmembrane</keyword>
<keyword evidence="1" id="KW-1133">Transmembrane helix</keyword>
<keyword evidence="3" id="KW-1185">Reference proteome</keyword>
<dbReference type="RefSeq" id="WP_275118979.1">
    <property type="nucleotide sequence ID" value="NZ_JAOTPO010000008.1"/>
</dbReference>
<feature type="transmembrane region" description="Helical" evidence="1">
    <location>
        <begin position="12"/>
        <end position="30"/>
    </location>
</feature>
<sequence length="172" mass="20598">MLLYPPKKFDENEIFVIILLVFVWILVFAIQRHLSALEIFLIWTLNVYLVFTADMSLAVPPVELYDTMDRLEHEIFDFIMFFFGYFPFAYFAMNYFKPRAFSKKQTVLFIIVCAFLTTILEWVAVELNVFTFNGWKSYMSFLVYIVVYSLNLLLLLYIKSKRPKKSLWNKLL</sequence>
<protein>
    <submittedName>
        <fullName evidence="2">Uncharacterized protein</fullName>
    </submittedName>
</protein>